<organism evidence="2 3">
    <name type="scientific">Mucor saturninus</name>
    <dbReference type="NCBI Taxonomy" id="64648"/>
    <lineage>
        <taxon>Eukaryota</taxon>
        <taxon>Fungi</taxon>
        <taxon>Fungi incertae sedis</taxon>
        <taxon>Mucoromycota</taxon>
        <taxon>Mucoromycotina</taxon>
        <taxon>Mucoromycetes</taxon>
        <taxon>Mucorales</taxon>
        <taxon>Mucorineae</taxon>
        <taxon>Mucoraceae</taxon>
        <taxon>Mucor</taxon>
    </lineage>
</organism>
<evidence type="ECO:0000313" key="2">
    <source>
        <dbReference type="EMBL" id="KAG2210357.1"/>
    </source>
</evidence>
<comment type="caution">
    <text evidence="2">The sequence shown here is derived from an EMBL/GenBank/DDBJ whole genome shotgun (WGS) entry which is preliminary data.</text>
</comment>
<reference evidence="2" key="1">
    <citation type="submission" date="2020-12" db="EMBL/GenBank/DDBJ databases">
        <title>Metabolic potential, ecology and presence of endohyphal bacteria is reflected in genomic diversity of Mucoromycotina.</title>
        <authorList>
            <person name="Muszewska A."/>
            <person name="Okrasinska A."/>
            <person name="Steczkiewicz K."/>
            <person name="Drgas O."/>
            <person name="Orlowska M."/>
            <person name="Perlinska-Lenart U."/>
            <person name="Aleksandrzak-Piekarczyk T."/>
            <person name="Szatraj K."/>
            <person name="Zielenkiewicz U."/>
            <person name="Pilsyk S."/>
            <person name="Malc E."/>
            <person name="Mieczkowski P."/>
            <person name="Kruszewska J.S."/>
            <person name="Biernat P."/>
            <person name="Pawlowska J."/>
        </authorList>
    </citation>
    <scope>NUCLEOTIDE SEQUENCE</scope>
    <source>
        <strain evidence="2">WA0000017839</strain>
    </source>
</reference>
<dbReference type="EMBL" id="JAEPRD010000012">
    <property type="protein sequence ID" value="KAG2210357.1"/>
    <property type="molecule type" value="Genomic_DNA"/>
</dbReference>
<dbReference type="Proteomes" id="UP000603453">
    <property type="component" value="Unassembled WGS sequence"/>
</dbReference>
<proteinExistence type="predicted"/>
<keyword evidence="3" id="KW-1185">Reference proteome</keyword>
<gene>
    <name evidence="2" type="ORF">INT47_003342</name>
</gene>
<dbReference type="PANTHER" id="PTHR47668:SF1">
    <property type="entry name" value="DIENELACTONE HYDROLASE DOMAIN-CONTAINING PROTEIN-RELATED"/>
    <property type="match status" value="1"/>
</dbReference>
<dbReference type="Pfam" id="PF01738">
    <property type="entry name" value="DLH"/>
    <property type="match status" value="1"/>
</dbReference>
<dbReference type="InterPro" id="IPR029058">
    <property type="entry name" value="AB_hydrolase_fold"/>
</dbReference>
<evidence type="ECO:0000313" key="3">
    <source>
        <dbReference type="Proteomes" id="UP000603453"/>
    </source>
</evidence>
<sequence length="243" mass="26746">MSYSRSCCTIPPVKSDYVPQGTIEHLGDLPVYTVGPKDATKAVFVFYDIFGFHVNTKQFCDILAKNCGWKVVLPDFFRGDYLVPSDLGNREKIMGWVATKGNTEALTPEVVIVQDYLKASGVTAAAFVGFCWGAKIAVQLTSTLPFFVGASCIHPSFVDVSDAEKAGAPILNIPSKDEPDMTEYMAVLAKKPFGDKCKLVRFDDMHHGFCAARGDFTDPLNAKRANEAIQLTVDFFTQCFQNK</sequence>
<dbReference type="Gene3D" id="3.40.50.1820">
    <property type="entry name" value="alpha/beta hydrolase"/>
    <property type="match status" value="1"/>
</dbReference>
<evidence type="ECO:0000259" key="1">
    <source>
        <dbReference type="Pfam" id="PF01738"/>
    </source>
</evidence>
<dbReference type="GO" id="GO:0016787">
    <property type="term" value="F:hydrolase activity"/>
    <property type="evidence" value="ECO:0007669"/>
    <property type="project" value="InterPro"/>
</dbReference>
<dbReference type="OrthoDB" id="17560at2759"/>
<dbReference type="PANTHER" id="PTHR47668">
    <property type="entry name" value="DIENELACTONE HYDROLASE FAMILY PROTEIN (AFU_ORTHOLOGUE AFUA_6G01940)"/>
    <property type="match status" value="1"/>
</dbReference>
<name>A0A8H7RHG7_9FUNG</name>
<feature type="domain" description="Dienelactone hydrolase" evidence="1">
    <location>
        <begin position="30"/>
        <end position="239"/>
    </location>
</feature>
<protein>
    <recommendedName>
        <fullName evidence="1">Dienelactone hydrolase domain-containing protein</fullName>
    </recommendedName>
</protein>
<dbReference type="SUPFAM" id="SSF53474">
    <property type="entry name" value="alpha/beta-Hydrolases"/>
    <property type="match status" value="1"/>
</dbReference>
<accession>A0A8H7RHG7</accession>
<dbReference type="InterPro" id="IPR002925">
    <property type="entry name" value="Dienelactn_hydro"/>
</dbReference>
<dbReference type="AlphaFoldDB" id="A0A8H7RHG7"/>